<evidence type="ECO:0000313" key="2">
    <source>
        <dbReference type="Proteomes" id="UP000249590"/>
    </source>
</evidence>
<comment type="caution">
    <text evidence="1">The sequence shown here is derived from an EMBL/GenBank/DDBJ whole genome shotgun (WGS) entry which is preliminary data.</text>
</comment>
<proteinExistence type="predicted"/>
<organism evidence="1 2">
    <name type="scientific">Acuticoccus sediminis</name>
    <dbReference type="NCBI Taxonomy" id="2184697"/>
    <lineage>
        <taxon>Bacteria</taxon>
        <taxon>Pseudomonadati</taxon>
        <taxon>Pseudomonadota</taxon>
        <taxon>Alphaproteobacteria</taxon>
        <taxon>Hyphomicrobiales</taxon>
        <taxon>Amorphaceae</taxon>
        <taxon>Acuticoccus</taxon>
    </lineage>
</organism>
<protein>
    <submittedName>
        <fullName evidence="1">Uncharacterized protein</fullName>
    </submittedName>
</protein>
<dbReference type="EMBL" id="QHHQ01000005">
    <property type="protein sequence ID" value="RAH99215.1"/>
    <property type="molecule type" value="Genomic_DNA"/>
</dbReference>
<dbReference type="AlphaFoldDB" id="A0A8B2NIK5"/>
<name>A0A8B2NIK5_9HYPH</name>
<dbReference type="Proteomes" id="UP000249590">
    <property type="component" value="Unassembled WGS sequence"/>
</dbReference>
<sequence length="93" mass="10020">MTGLCHTCPYRKALALNAGTEYLPPLRPVPVMQHSDCLTSAAADMLAALRALMDHDGVVAAGLDCALRREVERFEADACRARAAIRKATGQPR</sequence>
<reference evidence="1 2" key="1">
    <citation type="submission" date="2018-05" db="EMBL/GenBank/DDBJ databases">
        <title>Acuticoccus sediminis sp. nov., isolated from deep-sea sediment of Indian Ocean.</title>
        <authorList>
            <person name="Liu X."/>
            <person name="Lai Q."/>
            <person name="Du Y."/>
            <person name="Sun F."/>
            <person name="Zhang X."/>
            <person name="Wang S."/>
            <person name="Shao Z."/>
        </authorList>
    </citation>
    <scope>NUCLEOTIDE SEQUENCE [LARGE SCALE GENOMIC DNA]</scope>
    <source>
        <strain evidence="1 2">PTG4-2</strain>
    </source>
</reference>
<accession>A0A8B2NIK5</accession>
<keyword evidence="2" id="KW-1185">Reference proteome</keyword>
<dbReference type="RefSeq" id="WP_111349292.1">
    <property type="nucleotide sequence ID" value="NZ_QHHQ01000005.1"/>
</dbReference>
<evidence type="ECO:0000313" key="1">
    <source>
        <dbReference type="EMBL" id="RAH99215.1"/>
    </source>
</evidence>
<gene>
    <name evidence="1" type="ORF">DLJ53_21970</name>
</gene>